<reference evidence="2 3" key="1">
    <citation type="journal article" date="2016" name="Proc. Natl. Acad. Sci. U.S.A.">
        <title>Comparative genomics of biotechnologically important yeasts.</title>
        <authorList>
            <person name="Riley R."/>
            <person name="Haridas S."/>
            <person name="Wolfe K.H."/>
            <person name="Lopes M.R."/>
            <person name="Hittinger C.T."/>
            <person name="Goeker M."/>
            <person name="Salamov A.A."/>
            <person name="Wisecaver J.H."/>
            <person name="Long T.M."/>
            <person name="Calvey C.H."/>
            <person name="Aerts A.L."/>
            <person name="Barry K.W."/>
            <person name="Choi C."/>
            <person name="Clum A."/>
            <person name="Coughlan A.Y."/>
            <person name="Deshpande S."/>
            <person name="Douglass A.P."/>
            <person name="Hanson S.J."/>
            <person name="Klenk H.-P."/>
            <person name="LaButti K.M."/>
            <person name="Lapidus A."/>
            <person name="Lindquist E.A."/>
            <person name="Lipzen A.M."/>
            <person name="Meier-Kolthoff J.P."/>
            <person name="Ohm R.A."/>
            <person name="Otillar R.P."/>
            <person name="Pangilinan J.L."/>
            <person name="Peng Y."/>
            <person name="Rokas A."/>
            <person name="Rosa C.A."/>
            <person name="Scheuner C."/>
            <person name="Sibirny A.A."/>
            <person name="Slot J.C."/>
            <person name="Stielow J.B."/>
            <person name="Sun H."/>
            <person name="Kurtzman C.P."/>
            <person name="Blackwell M."/>
            <person name="Grigoriev I.V."/>
            <person name="Jeffries T.W."/>
        </authorList>
    </citation>
    <scope>NUCLEOTIDE SEQUENCE [LARGE SCALE GENOMIC DNA]</scope>
    <source>
        <strain evidence="2 3">DSM 6958</strain>
    </source>
</reference>
<gene>
    <name evidence="2" type="ORF">NADFUDRAFT_40341</name>
</gene>
<feature type="compositionally biased region" description="Basic and acidic residues" evidence="1">
    <location>
        <begin position="441"/>
        <end position="450"/>
    </location>
</feature>
<evidence type="ECO:0000313" key="2">
    <source>
        <dbReference type="EMBL" id="ODQ67167.1"/>
    </source>
</evidence>
<feature type="region of interest" description="Disordered" evidence="1">
    <location>
        <begin position="49"/>
        <end position="87"/>
    </location>
</feature>
<feature type="compositionally biased region" description="Basic residues" evidence="1">
    <location>
        <begin position="398"/>
        <end position="408"/>
    </location>
</feature>
<accession>A0A1E3PQP5</accession>
<name>A0A1E3PQP5_9ASCO</name>
<feature type="compositionally biased region" description="Acidic residues" evidence="1">
    <location>
        <begin position="25"/>
        <end position="34"/>
    </location>
</feature>
<proteinExistence type="predicted"/>
<dbReference type="EMBL" id="KV454407">
    <property type="protein sequence ID" value="ODQ67167.1"/>
    <property type="molecule type" value="Genomic_DNA"/>
</dbReference>
<feature type="compositionally biased region" description="Polar residues" evidence="1">
    <location>
        <begin position="203"/>
        <end position="222"/>
    </location>
</feature>
<dbReference type="AlphaFoldDB" id="A0A1E3PQP5"/>
<evidence type="ECO:0000313" key="3">
    <source>
        <dbReference type="Proteomes" id="UP000095009"/>
    </source>
</evidence>
<feature type="compositionally biased region" description="Basic residues" evidence="1">
    <location>
        <begin position="460"/>
        <end position="482"/>
    </location>
</feature>
<feature type="region of interest" description="Disordered" evidence="1">
    <location>
        <begin position="388"/>
        <end position="496"/>
    </location>
</feature>
<feature type="region of interest" description="Disordered" evidence="1">
    <location>
        <begin position="1"/>
        <end position="34"/>
    </location>
</feature>
<feature type="compositionally biased region" description="Basic and acidic residues" evidence="1">
    <location>
        <begin position="409"/>
        <end position="418"/>
    </location>
</feature>
<evidence type="ECO:0000256" key="1">
    <source>
        <dbReference type="SAM" id="MobiDB-lite"/>
    </source>
</evidence>
<dbReference type="Proteomes" id="UP000095009">
    <property type="component" value="Unassembled WGS sequence"/>
</dbReference>
<keyword evidence="3" id="KW-1185">Reference proteome</keyword>
<feature type="compositionally biased region" description="Polar residues" evidence="1">
    <location>
        <begin position="421"/>
        <end position="438"/>
    </location>
</feature>
<feature type="region of interest" description="Disordered" evidence="1">
    <location>
        <begin position="201"/>
        <end position="227"/>
    </location>
</feature>
<protein>
    <submittedName>
        <fullName evidence="2">Uncharacterized protein</fullName>
    </submittedName>
</protein>
<organism evidence="2 3">
    <name type="scientific">Nadsonia fulvescens var. elongata DSM 6958</name>
    <dbReference type="NCBI Taxonomy" id="857566"/>
    <lineage>
        <taxon>Eukaryota</taxon>
        <taxon>Fungi</taxon>
        <taxon>Dikarya</taxon>
        <taxon>Ascomycota</taxon>
        <taxon>Saccharomycotina</taxon>
        <taxon>Dipodascomycetes</taxon>
        <taxon>Dipodascales</taxon>
        <taxon>Dipodascales incertae sedis</taxon>
        <taxon>Nadsonia</taxon>
    </lineage>
</organism>
<feature type="compositionally biased region" description="Polar residues" evidence="1">
    <location>
        <begin position="61"/>
        <end position="77"/>
    </location>
</feature>
<sequence length="536" mass="59994">MARLSQAPTPKPLRRLDVYSASETQDSDFDGLNDYDDILQLENEINEPLESSVVQEVPVRSSDTLILPSNDTQSQDHALSAPSKSPRKLASARAENIKEKHISPWVDSDTLENPKSIISLVKGETTLETPRQRVAKIQDETESLGEGEVYDLNDPESERNNITEISNLSLRLVEPDTPNRSGTIFSEVSLVIDRFNEEVSRLDSPSQYQNYSENNDNGSTSSYDDKNKQGQYVFTGEVAPIEPLIIEIVDSDAHSSDVDIKSDPENPGDPFGFSTVRQLRPKIFTSPTRKRFTPMEMLSKVIGQSSYDANNQHAGFISATPQSPPYLFREYMPHRLSSITPDSVASQNPRRSSSFVVISPSRRDTLGYQFPSKAISVEASPISRALSTLPQRASPKVSKPRLVNKGKQKAWDSDHADDINSDGSPQESSRSRQLSINSEVALDRSNDEYGRQISQSGIQHGHKRRRQNYKSAFSRRKRRPSHQRSGSEISDAGEGEISSIKLQLDNEFRLKHLPNLKRSQQEIDNWVLEVEAVSEG</sequence>